<sequence length="46" mass="5196">MSLSTLFEVSIAILGVVSAGYLIYAYYEFLKDIAHMEKVHHFHHGG</sequence>
<accession>A0A0F2CTU6</accession>
<dbReference type="EMBL" id="RJPS01000006">
    <property type="protein sequence ID" value="RSJ89620.1"/>
    <property type="molecule type" value="Genomic_DNA"/>
</dbReference>
<proteinExistence type="predicted"/>
<evidence type="ECO:0000313" key="1">
    <source>
        <dbReference type="EMBL" id="RSJ89620.1"/>
    </source>
</evidence>
<reference evidence="1 2" key="1">
    <citation type="submission" date="2018-11" db="EMBL/GenBank/DDBJ databases">
        <title>Species Designations Belie Phenotypic and Genotypic Heterogeneity in Oral Streptococci.</title>
        <authorList>
            <person name="Velsko I."/>
        </authorList>
    </citation>
    <scope>NUCLEOTIDE SEQUENCE [LARGE SCALE GENOMIC DNA]</scope>
    <source>
        <strain evidence="1 2">A52</strain>
    </source>
</reference>
<organism evidence="1 2">
    <name type="scientific">Streptococcus cristatus</name>
    <dbReference type="NCBI Taxonomy" id="45634"/>
    <lineage>
        <taxon>Bacteria</taxon>
        <taxon>Bacillati</taxon>
        <taxon>Bacillota</taxon>
        <taxon>Bacilli</taxon>
        <taxon>Lactobacillales</taxon>
        <taxon>Streptococcaceae</taxon>
        <taxon>Streptococcus</taxon>
    </lineage>
</organism>
<name>A0A0F2CTU6_STRCR</name>
<dbReference type="RefSeq" id="WP_166492642.1">
    <property type="nucleotide sequence ID" value="NZ_CAUUYS010000022.1"/>
</dbReference>
<dbReference type="Proteomes" id="UP000270868">
    <property type="component" value="Unassembled WGS sequence"/>
</dbReference>
<gene>
    <name evidence="1" type="ORF">D8792_06515</name>
</gene>
<dbReference type="AlphaFoldDB" id="A0A0F2CTU6"/>
<protein>
    <submittedName>
        <fullName evidence="1">Uncharacterized protein</fullName>
    </submittedName>
</protein>
<evidence type="ECO:0000313" key="2">
    <source>
        <dbReference type="Proteomes" id="UP000270868"/>
    </source>
</evidence>
<comment type="caution">
    <text evidence="1">The sequence shown here is derived from an EMBL/GenBank/DDBJ whole genome shotgun (WGS) entry which is preliminary data.</text>
</comment>